<reference evidence="3" key="4">
    <citation type="journal article" date="2015" name="G3 (Bethesda)">
        <title>Genome sequences of three phytopathogenic species of the Magnaporthaceae family of fungi.</title>
        <authorList>
            <person name="Okagaki L.H."/>
            <person name="Nunes C.C."/>
            <person name="Sailsbery J."/>
            <person name="Clay B."/>
            <person name="Brown D."/>
            <person name="John T."/>
            <person name="Oh Y."/>
            <person name="Young N."/>
            <person name="Fitzgerald M."/>
            <person name="Haas B.J."/>
            <person name="Zeng Q."/>
            <person name="Young S."/>
            <person name="Adiconis X."/>
            <person name="Fan L."/>
            <person name="Levin J.Z."/>
            <person name="Mitchell T.K."/>
            <person name="Okubara P.A."/>
            <person name="Farman M.L."/>
            <person name="Kohn L.M."/>
            <person name="Birren B."/>
            <person name="Ma L.-J."/>
            <person name="Dean R.A."/>
        </authorList>
    </citation>
    <scope>NUCLEOTIDE SEQUENCE</scope>
    <source>
        <strain evidence="3">R3-111a-1</strain>
    </source>
</reference>
<dbReference type="Pfam" id="PF00753">
    <property type="entry name" value="Lactamase_B"/>
    <property type="match status" value="1"/>
</dbReference>
<dbReference type="GO" id="GO:0006749">
    <property type="term" value="P:glutathione metabolic process"/>
    <property type="evidence" value="ECO:0007669"/>
    <property type="project" value="InterPro"/>
</dbReference>
<dbReference type="Proteomes" id="UP000006039">
    <property type="component" value="Unassembled WGS sequence"/>
</dbReference>
<dbReference type="RefSeq" id="XP_009223631.1">
    <property type="nucleotide sequence ID" value="XM_009225367.1"/>
</dbReference>
<dbReference type="HOGENOM" id="CLU_030571_6_0_1"/>
<accession>J3P1Z5</accession>
<organism evidence="2">
    <name type="scientific">Gaeumannomyces tritici (strain R3-111a-1)</name>
    <name type="common">Wheat and barley take-all root rot fungus</name>
    <name type="synonym">Gaeumannomyces graminis var. tritici</name>
    <dbReference type="NCBI Taxonomy" id="644352"/>
    <lineage>
        <taxon>Eukaryota</taxon>
        <taxon>Fungi</taxon>
        <taxon>Dikarya</taxon>
        <taxon>Ascomycota</taxon>
        <taxon>Pezizomycotina</taxon>
        <taxon>Sordariomycetes</taxon>
        <taxon>Sordariomycetidae</taxon>
        <taxon>Magnaporthales</taxon>
        <taxon>Magnaporthaceae</taxon>
        <taxon>Gaeumannomyces</taxon>
    </lineage>
</organism>
<dbReference type="InterPro" id="IPR036866">
    <property type="entry name" value="RibonucZ/Hydroxyglut_hydro"/>
</dbReference>
<reference evidence="2" key="3">
    <citation type="submission" date="2010-09" db="EMBL/GenBank/DDBJ databases">
        <title>Annotation of Gaeumannomyces graminis var. tritici R3-111a-1.</title>
        <authorList>
            <consortium name="The Broad Institute Genome Sequencing Platform"/>
            <person name="Ma L.-J."/>
            <person name="Dead R."/>
            <person name="Young S.K."/>
            <person name="Zeng Q."/>
            <person name="Gargeya S."/>
            <person name="Fitzgerald M."/>
            <person name="Haas B."/>
            <person name="Abouelleil A."/>
            <person name="Alvarado L."/>
            <person name="Arachchi H.M."/>
            <person name="Berlin A."/>
            <person name="Brown A."/>
            <person name="Chapman S.B."/>
            <person name="Chen Z."/>
            <person name="Dunbar C."/>
            <person name="Freedman E."/>
            <person name="Gearin G."/>
            <person name="Gellesch M."/>
            <person name="Goldberg J."/>
            <person name="Griggs A."/>
            <person name="Gujja S."/>
            <person name="Heiman D."/>
            <person name="Howarth C."/>
            <person name="Larson L."/>
            <person name="Lui A."/>
            <person name="MacDonald P.J.P."/>
            <person name="Mehta T."/>
            <person name="Montmayeur A."/>
            <person name="Murphy C."/>
            <person name="Neiman D."/>
            <person name="Pearson M."/>
            <person name="Priest M."/>
            <person name="Roberts A."/>
            <person name="Saif S."/>
            <person name="Shea T."/>
            <person name="Shenoy N."/>
            <person name="Sisk P."/>
            <person name="Stolte C."/>
            <person name="Sykes S."/>
            <person name="Yandava C."/>
            <person name="Wortman J."/>
            <person name="Nusbaum C."/>
            <person name="Birren B."/>
        </authorList>
    </citation>
    <scope>NUCLEOTIDE SEQUENCE</scope>
    <source>
        <strain evidence="2">R3-111a-1</strain>
    </source>
</reference>
<dbReference type="PANTHER" id="PTHR43084">
    <property type="entry name" value="PERSULFIDE DIOXYGENASE ETHE1"/>
    <property type="match status" value="1"/>
</dbReference>
<dbReference type="VEuPathDB" id="FungiDB:GGTG_07543"/>
<dbReference type="GeneID" id="20348001"/>
<reference evidence="4" key="1">
    <citation type="submission" date="2010-07" db="EMBL/GenBank/DDBJ databases">
        <title>The genome sequence of Gaeumannomyces graminis var. tritici strain R3-111a-1.</title>
        <authorList>
            <consortium name="The Broad Institute Genome Sequencing Platform"/>
            <person name="Ma L.-J."/>
            <person name="Dead R."/>
            <person name="Young S."/>
            <person name="Zeng Q."/>
            <person name="Koehrsen M."/>
            <person name="Alvarado L."/>
            <person name="Berlin A."/>
            <person name="Chapman S.B."/>
            <person name="Chen Z."/>
            <person name="Freedman E."/>
            <person name="Gellesch M."/>
            <person name="Goldberg J."/>
            <person name="Griggs A."/>
            <person name="Gujja S."/>
            <person name="Heilman E.R."/>
            <person name="Heiman D."/>
            <person name="Hepburn T."/>
            <person name="Howarth C."/>
            <person name="Jen D."/>
            <person name="Larson L."/>
            <person name="Mehta T."/>
            <person name="Neiman D."/>
            <person name="Pearson M."/>
            <person name="Roberts A."/>
            <person name="Saif S."/>
            <person name="Shea T."/>
            <person name="Shenoy N."/>
            <person name="Sisk P."/>
            <person name="Stolte C."/>
            <person name="Sykes S."/>
            <person name="Walk T."/>
            <person name="White J."/>
            <person name="Yandava C."/>
            <person name="Haas B."/>
            <person name="Nusbaum C."/>
            <person name="Birren B."/>
        </authorList>
    </citation>
    <scope>NUCLEOTIDE SEQUENCE [LARGE SCALE GENOMIC DNA]</scope>
    <source>
        <strain evidence="4">R3-111a-1</strain>
    </source>
</reference>
<dbReference type="EMBL" id="GL385398">
    <property type="protein sequence ID" value="EJT73687.1"/>
    <property type="molecule type" value="Genomic_DNA"/>
</dbReference>
<dbReference type="SUPFAM" id="SSF56281">
    <property type="entry name" value="Metallo-hydrolase/oxidoreductase"/>
    <property type="match status" value="1"/>
</dbReference>
<dbReference type="SMART" id="SM00849">
    <property type="entry name" value="Lactamase_B"/>
    <property type="match status" value="1"/>
</dbReference>
<evidence type="ECO:0000313" key="4">
    <source>
        <dbReference type="Proteomes" id="UP000006039"/>
    </source>
</evidence>
<dbReference type="InterPro" id="IPR051682">
    <property type="entry name" value="Mito_Persulfide_Diox"/>
</dbReference>
<evidence type="ECO:0000313" key="2">
    <source>
        <dbReference type="EMBL" id="EJT73687.1"/>
    </source>
</evidence>
<dbReference type="CDD" id="cd07724">
    <property type="entry name" value="POD-like_MBL-fold"/>
    <property type="match status" value="1"/>
</dbReference>
<protein>
    <recommendedName>
        <fullName evidence="1">Metallo-beta-lactamase domain-containing protein</fullName>
    </recommendedName>
</protein>
<dbReference type="EnsemblFungi" id="EJT73687">
    <property type="protein sequence ID" value="EJT73687"/>
    <property type="gene ID" value="GGTG_07543"/>
</dbReference>
<name>J3P1Z5_GAET3</name>
<feature type="domain" description="Metallo-beta-lactamase" evidence="1">
    <location>
        <begin position="109"/>
        <end position="303"/>
    </location>
</feature>
<dbReference type="FunFam" id="3.60.15.10:FF:000033">
    <property type="entry name" value="MBL fold metallo-hydrolase"/>
    <property type="match status" value="1"/>
</dbReference>
<dbReference type="OrthoDB" id="449487at2759"/>
<dbReference type="eggNOG" id="KOG0814">
    <property type="taxonomic scope" value="Eukaryota"/>
</dbReference>
<keyword evidence="4" id="KW-1185">Reference proteome</keyword>
<evidence type="ECO:0000313" key="3">
    <source>
        <dbReference type="EnsemblFungi" id="EJT73687"/>
    </source>
</evidence>
<dbReference type="InterPro" id="IPR001279">
    <property type="entry name" value="Metallo-B-lactamas"/>
</dbReference>
<dbReference type="GO" id="GO:0050313">
    <property type="term" value="F:sulfur dioxygenase activity"/>
    <property type="evidence" value="ECO:0007669"/>
    <property type="project" value="InterPro"/>
</dbReference>
<dbReference type="AlphaFoldDB" id="J3P1Z5"/>
<proteinExistence type="predicted"/>
<reference evidence="3" key="5">
    <citation type="submission" date="2018-04" db="UniProtKB">
        <authorList>
            <consortium name="EnsemblFungi"/>
        </authorList>
    </citation>
    <scope>IDENTIFICATION</scope>
    <source>
        <strain evidence="3">R3-111a-1</strain>
    </source>
</reference>
<dbReference type="InterPro" id="IPR044528">
    <property type="entry name" value="POD-like_MBL-fold"/>
</dbReference>
<dbReference type="PANTHER" id="PTHR43084:SF8">
    <property type="entry name" value="METALLO-BETA-LACTAMASE SUPERFAMILY PROTEIN"/>
    <property type="match status" value="1"/>
</dbReference>
<reference evidence="2" key="2">
    <citation type="submission" date="2010-07" db="EMBL/GenBank/DDBJ databases">
        <authorList>
            <consortium name="The Broad Institute Genome Sequencing Platform"/>
            <consortium name="Broad Institute Genome Sequencing Center for Infectious Disease"/>
            <person name="Ma L.-J."/>
            <person name="Dead R."/>
            <person name="Young S."/>
            <person name="Zeng Q."/>
            <person name="Koehrsen M."/>
            <person name="Alvarado L."/>
            <person name="Berlin A."/>
            <person name="Chapman S.B."/>
            <person name="Chen Z."/>
            <person name="Freedman E."/>
            <person name="Gellesch M."/>
            <person name="Goldberg J."/>
            <person name="Griggs A."/>
            <person name="Gujja S."/>
            <person name="Heilman E.R."/>
            <person name="Heiman D."/>
            <person name="Hepburn T."/>
            <person name="Howarth C."/>
            <person name="Jen D."/>
            <person name="Larson L."/>
            <person name="Mehta T."/>
            <person name="Neiman D."/>
            <person name="Pearson M."/>
            <person name="Roberts A."/>
            <person name="Saif S."/>
            <person name="Shea T."/>
            <person name="Shenoy N."/>
            <person name="Sisk P."/>
            <person name="Stolte C."/>
            <person name="Sykes S."/>
            <person name="Walk T."/>
            <person name="White J."/>
            <person name="Yandava C."/>
            <person name="Haas B."/>
            <person name="Nusbaum C."/>
            <person name="Birren B."/>
        </authorList>
    </citation>
    <scope>NUCLEOTIDE SEQUENCE</scope>
    <source>
        <strain evidence="2">R3-111a-1</strain>
    </source>
</reference>
<dbReference type="GO" id="GO:0070813">
    <property type="term" value="P:hydrogen sulfide metabolic process"/>
    <property type="evidence" value="ECO:0007669"/>
    <property type="project" value="TreeGrafter"/>
</dbReference>
<sequence length="396" mass="43668">MLTAFPVVAYDADFTSHPHHTMLAIRPIAFGAPRSLVLTRGPANMMIKGGARAIVAPGGFRLTKASTVRRTFHSSSILKHQPFDITKGNSTMATINEPIIHSVFEPQTSTWQYIVADPTTKAAVIIDPVLDYDLARNAVSTTTADGLLATAEEQGYTVEWLLETHAHADHLTAAAYLQHRLEAMGNKKAGICIGKRIVGVQERFAKRYGIEGPEYRAAFDRLLEDDEVLRVGRLEVKVMHLPGHTPDHLGYLVGSNVFCGDSLFNTDVGTARCDFPSGDVHQLYASAQKLFSLPDAFRIYTGHDYVPPDSPRGPQACTTVAEQRSRNKHLRQDTPEDQFVDWRAKRDAGLGEPRLLHQALQFNVRGGHLPWKTEGGDRFMKVPLKVAAAGWVDGKV</sequence>
<gene>
    <name evidence="3" type="primary">20348001</name>
    <name evidence="2" type="ORF">GGTG_07543</name>
</gene>
<evidence type="ECO:0000259" key="1">
    <source>
        <dbReference type="SMART" id="SM00849"/>
    </source>
</evidence>
<dbReference type="Gene3D" id="3.60.15.10">
    <property type="entry name" value="Ribonuclease Z/Hydroxyacylglutathione hydrolase-like"/>
    <property type="match status" value="1"/>
</dbReference>
<dbReference type="STRING" id="644352.J3P1Z5"/>